<organism evidence="2 3">
    <name type="scientific">Lasiosphaeria hispida</name>
    <dbReference type="NCBI Taxonomy" id="260671"/>
    <lineage>
        <taxon>Eukaryota</taxon>
        <taxon>Fungi</taxon>
        <taxon>Dikarya</taxon>
        <taxon>Ascomycota</taxon>
        <taxon>Pezizomycotina</taxon>
        <taxon>Sordariomycetes</taxon>
        <taxon>Sordariomycetidae</taxon>
        <taxon>Sordariales</taxon>
        <taxon>Lasiosphaeriaceae</taxon>
        <taxon>Lasiosphaeria</taxon>
    </lineage>
</organism>
<proteinExistence type="predicted"/>
<name>A0AAJ0HBM0_9PEZI</name>
<dbReference type="EMBL" id="JAUIQD010000006">
    <property type="protein sequence ID" value="KAK3346541.1"/>
    <property type="molecule type" value="Genomic_DNA"/>
</dbReference>
<keyword evidence="1" id="KW-0472">Membrane</keyword>
<keyword evidence="1" id="KW-0812">Transmembrane</keyword>
<comment type="caution">
    <text evidence="2">The sequence shown here is derived from an EMBL/GenBank/DDBJ whole genome shotgun (WGS) entry which is preliminary data.</text>
</comment>
<keyword evidence="1" id="KW-1133">Transmembrane helix</keyword>
<dbReference type="Proteomes" id="UP001275084">
    <property type="component" value="Unassembled WGS sequence"/>
</dbReference>
<reference evidence="2" key="1">
    <citation type="journal article" date="2023" name="Mol. Phylogenet. Evol.">
        <title>Genome-scale phylogeny and comparative genomics of the fungal order Sordariales.</title>
        <authorList>
            <person name="Hensen N."/>
            <person name="Bonometti L."/>
            <person name="Westerberg I."/>
            <person name="Brannstrom I.O."/>
            <person name="Guillou S."/>
            <person name="Cros-Aarteil S."/>
            <person name="Calhoun S."/>
            <person name="Haridas S."/>
            <person name="Kuo A."/>
            <person name="Mondo S."/>
            <person name="Pangilinan J."/>
            <person name="Riley R."/>
            <person name="LaButti K."/>
            <person name="Andreopoulos B."/>
            <person name="Lipzen A."/>
            <person name="Chen C."/>
            <person name="Yan M."/>
            <person name="Daum C."/>
            <person name="Ng V."/>
            <person name="Clum A."/>
            <person name="Steindorff A."/>
            <person name="Ohm R.A."/>
            <person name="Martin F."/>
            <person name="Silar P."/>
            <person name="Natvig D.O."/>
            <person name="Lalanne C."/>
            <person name="Gautier V."/>
            <person name="Ament-Velasquez S.L."/>
            <person name="Kruys A."/>
            <person name="Hutchinson M.I."/>
            <person name="Powell A.J."/>
            <person name="Barry K."/>
            <person name="Miller A.N."/>
            <person name="Grigoriev I.V."/>
            <person name="Debuchy R."/>
            <person name="Gladieux P."/>
            <person name="Hiltunen Thoren M."/>
            <person name="Johannesson H."/>
        </authorList>
    </citation>
    <scope>NUCLEOTIDE SEQUENCE</scope>
    <source>
        <strain evidence="2">CBS 955.72</strain>
    </source>
</reference>
<evidence type="ECO:0000256" key="1">
    <source>
        <dbReference type="SAM" id="Phobius"/>
    </source>
</evidence>
<gene>
    <name evidence="2" type="ORF">B0T25DRAFT_552246</name>
</gene>
<feature type="transmembrane region" description="Helical" evidence="1">
    <location>
        <begin position="12"/>
        <end position="31"/>
    </location>
</feature>
<sequence length="279" mass="30157">MALATFPLARLFWVGATLAFILALTTLAFTLSFTMAPFSTCLVVAGCAGCIITATLSTLPLPLSFSLTLPLAFSITLPLAFPITLSFAFPLPLSFSPSLSSSPRFALDSPSSRLGGRLRDTLRTRSPPARLLVIKNHLWLRLFNVAARGRRRRGGGGMGRSVAHVLGSRRGLCVDGYAFRDGGVGVGDHGLVVYKLRGAGCFVRRLRLAALRYWVSGWILLVGISGCCSSVGETCLASGWWVFVFGCRVWPGRSRARGRGLRPRCQGLGRRQRPTGWRG</sequence>
<accession>A0AAJ0HBM0</accession>
<feature type="transmembrane region" description="Helical" evidence="1">
    <location>
        <begin position="38"/>
        <end position="59"/>
    </location>
</feature>
<keyword evidence="3" id="KW-1185">Reference proteome</keyword>
<evidence type="ECO:0000313" key="2">
    <source>
        <dbReference type="EMBL" id="KAK3346541.1"/>
    </source>
</evidence>
<protein>
    <submittedName>
        <fullName evidence="2">Uncharacterized protein</fullName>
    </submittedName>
</protein>
<feature type="transmembrane region" description="Helical" evidence="1">
    <location>
        <begin position="71"/>
        <end position="95"/>
    </location>
</feature>
<dbReference type="AlphaFoldDB" id="A0AAJ0HBM0"/>
<evidence type="ECO:0000313" key="3">
    <source>
        <dbReference type="Proteomes" id="UP001275084"/>
    </source>
</evidence>
<reference evidence="2" key="2">
    <citation type="submission" date="2023-06" db="EMBL/GenBank/DDBJ databases">
        <authorList>
            <consortium name="Lawrence Berkeley National Laboratory"/>
            <person name="Haridas S."/>
            <person name="Hensen N."/>
            <person name="Bonometti L."/>
            <person name="Westerberg I."/>
            <person name="Brannstrom I.O."/>
            <person name="Guillou S."/>
            <person name="Cros-Aarteil S."/>
            <person name="Calhoun S."/>
            <person name="Kuo A."/>
            <person name="Mondo S."/>
            <person name="Pangilinan J."/>
            <person name="Riley R."/>
            <person name="Labutti K."/>
            <person name="Andreopoulos B."/>
            <person name="Lipzen A."/>
            <person name="Chen C."/>
            <person name="Yanf M."/>
            <person name="Daum C."/>
            <person name="Ng V."/>
            <person name="Clum A."/>
            <person name="Steindorff A."/>
            <person name="Ohm R."/>
            <person name="Martin F."/>
            <person name="Silar P."/>
            <person name="Natvig D."/>
            <person name="Lalanne C."/>
            <person name="Gautier V."/>
            <person name="Ament-Velasquez S.L."/>
            <person name="Kruys A."/>
            <person name="Hutchinson M.I."/>
            <person name="Powell A.J."/>
            <person name="Barry K."/>
            <person name="Miller A.N."/>
            <person name="Grigoriev I.V."/>
            <person name="Debuchy R."/>
            <person name="Gladieux P."/>
            <person name="Thoren M.H."/>
            <person name="Johannesson H."/>
        </authorList>
    </citation>
    <scope>NUCLEOTIDE SEQUENCE</scope>
    <source>
        <strain evidence="2">CBS 955.72</strain>
    </source>
</reference>